<feature type="compositionally biased region" description="Basic and acidic residues" evidence="5">
    <location>
        <begin position="103"/>
        <end position="112"/>
    </location>
</feature>
<dbReference type="PROSITE" id="PS00136">
    <property type="entry name" value="SUBTILASE_ASP"/>
    <property type="match status" value="1"/>
</dbReference>
<comment type="similarity">
    <text evidence="4">Belongs to the peptidase S8 family.</text>
</comment>
<feature type="domain" description="Peptidase S8/S53" evidence="6">
    <location>
        <begin position="72"/>
        <end position="119"/>
    </location>
</feature>
<protein>
    <recommendedName>
        <fullName evidence="6">Peptidase S8/S53 domain-containing protein</fullName>
    </recommendedName>
</protein>
<dbReference type="Pfam" id="PF00082">
    <property type="entry name" value="Peptidase_S8"/>
    <property type="match status" value="1"/>
</dbReference>
<evidence type="ECO:0000256" key="3">
    <source>
        <dbReference type="ARBA" id="ARBA00022825"/>
    </source>
</evidence>
<comment type="caution">
    <text evidence="4">Lacks conserved residue(s) required for the propagation of feature annotation.</text>
</comment>
<proteinExistence type="inferred from homology"/>
<dbReference type="InterPro" id="IPR000209">
    <property type="entry name" value="Peptidase_S8/S53_dom"/>
</dbReference>
<evidence type="ECO:0000256" key="5">
    <source>
        <dbReference type="SAM" id="MobiDB-lite"/>
    </source>
</evidence>
<keyword evidence="8" id="KW-1185">Reference proteome</keyword>
<keyword evidence="1" id="KW-0645">Protease</keyword>
<dbReference type="SUPFAM" id="SSF52743">
    <property type="entry name" value="Subtilisin-like"/>
    <property type="match status" value="1"/>
</dbReference>
<dbReference type="PROSITE" id="PS51892">
    <property type="entry name" value="SUBTILASE"/>
    <property type="match status" value="1"/>
</dbReference>
<dbReference type="InterPro" id="IPR023827">
    <property type="entry name" value="Peptidase_S8_Asp-AS"/>
</dbReference>
<reference evidence="7" key="1">
    <citation type="submission" date="2021-04" db="EMBL/GenBank/DDBJ databases">
        <authorList>
            <consortium name="Molecular Ecology Group"/>
        </authorList>
    </citation>
    <scope>NUCLEOTIDE SEQUENCE</scope>
</reference>
<evidence type="ECO:0000259" key="6">
    <source>
        <dbReference type="Pfam" id="PF00082"/>
    </source>
</evidence>
<dbReference type="PANTHER" id="PTHR42884">
    <property type="entry name" value="PROPROTEIN CONVERTASE SUBTILISIN/KEXIN-RELATED"/>
    <property type="match status" value="1"/>
</dbReference>
<dbReference type="GO" id="GO:0016485">
    <property type="term" value="P:protein processing"/>
    <property type="evidence" value="ECO:0007669"/>
    <property type="project" value="TreeGrafter"/>
</dbReference>
<accession>A0A8S3Z2C2</accession>
<evidence type="ECO:0000313" key="8">
    <source>
        <dbReference type="Proteomes" id="UP000678393"/>
    </source>
</evidence>
<dbReference type="AlphaFoldDB" id="A0A8S3Z2C2"/>
<comment type="caution">
    <text evidence="7">The sequence shown here is derived from an EMBL/GenBank/DDBJ whole genome shotgun (WGS) entry which is preliminary data.</text>
</comment>
<dbReference type="GO" id="GO:0004252">
    <property type="term" value="F:serine-type endopeptidase activity"/>
    <property type="evidence" value="ECO:0007669"/>
    <property type="project" value="InterPro"/>
</dbReference>
<dbReference type="Proteomes" id="UP000678393">
    <property type="component" value="Unassembled WGS sequence"/>
</dbReference>
<feature type="non-terminal residue" evidence="7">
    <location>
        <position position="120"/>
    </location>
</feature>
<evidence type="ECO:0000256" key="4">
    <source>
        <dbReference type="PROSITE-ProRule" id="PRU01240"/>
    </source>
</evidence>
<dbReference type="Gene3D" id="3.40.50.200">
    <property type="entry name" value="Peptidase S8/S53 domain"/>
    <property type="match status" value="1"/>
</dbReference>
<dbReference type="GO" id="GO:0000139">
    <property type="term" value="C:Golgi membrane"/>
    <property type="evidence" value="ECO:0007669"/>
    <property type="project" value="TreeGrafter"/>
</dbReference>
<keyword evidence="3" id="KW-0720">Serine protease</keyword>
<dbReference type="GO" id="GO:0005802">
    <property type="term" value="C:trans-Golgi network"/>
    <property type="evidence" value="ECO:0007669"/>
    <property type="project" value="TreeGrafter"/>
</dbReference>
<dbReference type="OrthoDB" id="6255718at2759"/>
<feature type="non-terminal residue" evidence="7">
    <location>
        <position position="1"/>
    </location>
</feature>
<dbReference type="InterPro" id="IPR036852">
    <property type="entry name" value="Peptidase_S8/S53_dom_sf"/>
</dbReference>
<evidence type="ECO:0000256" key="1">
    <source>
        <dbReference type="ARBA" id="ARBA00022670"/>
    </source>
</evidence>
<sequence>VVFAEQQQLLNRVKREVMDESVTGKIAAREGMVDDPEFSHEWYINQAINNKRGDVPVTDLRVKDVWRMGISGKNIVITIIDDGLESNNTDLKNNYDPKASYDLNDHDNDPFPRYDPTNEN</sequence>
<evidence type="ECO:0000313" key="7">
    <source>
        <dbReference type="EMBL" id="CAG5123637.1"/>
    </source>
</evidence>
<keyword evidence="2" id="KW-0378">Hydrolase</keyword>
<feature type="region of interest" description="Disordered" evidence="5">
    <location>
        <begin position="85"/>
        <end position="120"/>
    </location>
</feature>
<organism evidence="7 8">
    <name type="scientific">Candidula unifasciata</name>
    <dbReference type="NCBI Taxonomy" id="100452"/>
    <lineage>
        <taxon>Eukaryota</taxon>
        <taxon>Metazoa</taxon>
        <taxon>Spiralia</taxon>
        <taxon>Lophotrochozoa</taxon>
        <taxon>Mollusca</taxon>
        <taxon>Gastropoda</taxon>
        <taxon>Heterobranchia</taxon>
        <taxon>Euthyneura</taxon>
        <taxon>Panpulmonata</taxon>
        <taxon>Eupulmonata</taxon>
        <taxon>Stylommatophora</taxon>
        <taxon>Helicina</taxon>
        <taxon>Helicoidea</taxon>
        <taxon>Geomitridae</taxon>
        <taxon>Candidula</taxon>
    </lineage>
</organism>
<gene>
    <name evidence="7" type="ORF">CUNI_LOCUS9195</name>
</gene>
<dbReference type="PANTHER" id="PTHR42884:SF14">
    <property type="entry name" value="NEUROENDOCRINE CONVERTASE 1"/>
    <property type="match status" value="1"/>
</dbReference>
<name>A0A8S3Z2C2_9EUPU</name>
<dbReference type="EMBL" id="CAJHNH020001575">
    <property type="protein sequence ID" value="CAG5123637.1"/>
    <property type="molecule type" value="Genomic_DNA"/>
</dbReference>
<evidence type="ECO:0000256" key="2">
    <source>
        <dbReference type="ARBA" id="ARBA00022801"/>
    </source>
</evidence>